<organism evidence="1 2">
    <name type="scientific">Coleophoma crateriformis</name>
    <dbReference type="NCBI Taxonomy" id="565419"/>
    <lineage>
        <taxon>Eukaryota</taxon>
        <taxon>Fungi</taxon>
        <taxon>Dikarya</taxon>
        <taxon>Ascomycota</taxon>
        <taxon>Pezizomycotina</taxon>
        <taxon>Leotiomycetes</taxon>
        <taxon>Helotiales</taxon>
        <taxon>Dermateaceae</taxon>
        <taxon>Coleophoma</taxon>
    </lineage>
</organism>
<dbReference type="OrthoDB" id="10256055at2759"/>
<keyword evidence="2" id="KW-1185">Reference proteome</keyword>
<gene>
    <name evidence="1" type="ORF">BP5796_00650</name>
</gene>
<sequence>MTIQQEIDVQEEIFDPKIHLAYEAPKARLTLSDLKIQGSPTSTPIAATSPFPILSHEGILAYRRALFRRDVLHKCAYPAFPGTLILRNAAEHSTFIEDFWTHPETLRLVSDAAGVPLSIVMRTEIGHTNIQTSGRSLNEMIDSLSVEPDTTKVPLSDEEKAYDPLRSNSIIPWHYDSYPYVCVLMLSDTDGMVGGETYIKTGEGVPAKVEGPAIGHGVLLQGGEVQHLAARALGVKERISTITSYCAEVPGLYDSSFITNIRPYTDINVLYKQWTSYRLEKMRYEIDRLQSEILQSPGGLDISAVETFVEDQINYLKRTSRQLIPLEQYDKLLAKFGKGELYNVSELWERAEKLPYFSECAISAHQWNWMPDSPLWYDLAHTQVEIRAGKELESQKGRFRWQKDRQFLMGDELLRQGLPELFLSWLDATGLYSMLVKLRTSL</sequence>
<dbReference type="PANTHER" id="PTHR41677:SF1">
    <property type="entry name" value="FE2OG DIOXYGENASE DOMAIN-CONTAINING PROTEIN"/>
    <property type="match status" value="1"/>
</dbReference>
<reference evidence="1 2" key="1">
    <citation type="journal article" date="2018" name="IMA Fungus">
        <title>IMA Genome-F 9: Draft genome sequence of Annulohypoxylon stygium, Aspergillus mulundensis, Berkeleyomyces basicola (syn. Thielaviopsis basicola), Ceratocystis smalleyi, two Cercospora beticola strains, Coleophoma cylindrospora, Fusarium fracticaudum, Phialophora cf. hyalina, and Morchella septimelata.</title>
        <authorList>
            <person name="Wingfield B.D."/>
            <person name="Bills G.F."/>
            <person name="Dong Y."/>
            <person name="Huang W."/>
            <person name="Nel W.J."/>
            <person name="Swalarsk-Parry B.S."/>
            <person name="Vaghefi N."/>
            <person name="Wilken P.M."/>
            <person name="An Z."/>
            <person name="de Beer Z.W."/>
            <person name="De Vos L."/>
            <person name="Chen L."/>
            <person name="Duong T.A."/>
            <person name="Gao Y."/>
            <person name="Hammerbacher A."/>
            <person name="Kikkert J.R."/>
            <person name="Li Y."/>
            <person name="Li H."/>
            <person name="Li K."/>
            <person name="Li Q."/>
            <person name="Liu X."/>
            <person name="Ma X."/>
            <person name="Naidoo K."/>
            <person name="Pethybridge S.J."/>
            <person name="Sun J."/>
            <person name="Steenkamp E.T."/>
            <person name="van der Nest M.A."/>
            <person name="van Wyk S."/>
            <person name="Wingfield M.J."/>
            <person name="Xiong C."/>
            <person name="Yue Q."/>
            <person name="Zhang X."/>
        </authorList>
    </citation>
    <scope>NUCLEOTIDE SEQUENCE [LARGE SCALE GENOMIC DNA]</scope>
    <source>
        <strain evidence="1 2">BP5796</strain>
    </source>
</reference>
<dbReference type="AlphaFoldDB" id="A0A3D8T8N9"/>
<name>A0A3D8T8N9_9HELO</name>
<protein>
    <recommendedName>
        <fullName evidence="3">Fe2OG dioxygenase domain-containing protein</fullName>
    </recommendedName>
</protein>
<comment type="caution">
    <text evidence="1">The sequence shown here is derived from an EMBL/GenBank/DDBJ whole genome shotgun (WGS) entry which is preliminary data.</text>
</comment>
<accession>A0A3D8T8N9</accession>
<dbReference type="PANTHER" id="PTHR41677">
    <property type="entry name" value="YALI0B19030P"/>
    <property type="match status" value="1"/>
</dbReference>
<evidence type="ECO:0000313" key="1">
    <source>
        <dbReference type="EMBL" id="RDW94887.1"/>
    </source>
</evidence>
<evidence type="ECO:0008006" key="3">
    <source>
        <dbReference type="Google" id="ProtNLM"/>
    </source>
</evidence>
<dbReference type="Proteomes" id="UP000256328">
    <property type="component" value="Unassembled WGS sequence"/>
</dbReference>
<dbReference type="EMBL" id="PDLN01000001">
    <property type="protein sequence ID" value="RDW94887.1"/>
    <property type="molecule type" value="Genomic_DNA"/>
</dbReference>
<proteinExistence type="predicted"/>
<evidence type="ECO:0000313" key="2">
    <source>
        <dbReference type="Proteomes" id="UP000256328"/>
    </source>
</evidence>